<proteinExistence type="predicted"/>
<dbReference type="Proteomes" id="UP000595140">
    <property type="component" value="Unassembled WGS sequence"/>
</dbReference>
<dbReference type="InterPro" id="IPR036397">
    <property type="entry name" value="RNaseH_sf"/>
</dbReference>
<evidence type="ECO:0000259" key="2">
    <source>
        <dbReference type="PROSITE" id="PS50879"/>
    </source>
</evidence>
<sequence length="228" mass="26063">MIAMLQAALPQGDVRKELRRNPFSTYQEMLARAKYLALEEEDDEPPVRKEKKSGQPKGRKRKDFAIKGQALADFVVECTAREVESNGEEPEEKWWTIYTDGSSATNASGGVVEISPEGFKAYYSVRFRFKVSNNEAEYEALLCGLRLAASLKAERIQVRCDSKVIVGHVTRELEAKDKRMKKYRDTALELLNAFEAYWIQQVPREENVEAHILLKFGLDSPDHIKEMT</sequence>
<evidence type="ECO:0000313" key="3">
    <source>
        <dbReference type="EMBL" id="VFQ85197.1"/>
    </source>
</evidence>
<name>A0A484M953_9ASTE</name>
<dbReference type="PANTHER" id="PTHR48475:SF2">
    <property type="entry name" value="RIBONUCLEASE H"/>
    <property type="match status" value="1"/>
</dbReference>
<accession>A0A484M953</accession>
<dbReference type="OrthoDB" id="1730596at2759"/>
<dbReference type="CDD" id="cd09279">
    <property type="entry name" value="RNase_HI_like"/>
    <property type="match status" value="1"/>
</dbReference>
<evidence type="ECO:0000256" key="1">
    <source>
        <dbReference type="SAM" id="MobiDB-lite"/>
    </source>
</evidence>
<dbReference type="PROSITE" id="PS50879">
    <property type="entry name" value="RNASE_H_1"/>
    <property type="match status" value="1"/>
</dbReference>
<dbReference type="Gene3D" id="3.30.420.10">
    <property type="entry name" value="Ribonuclease H-like superfamily/Ribonuclease H"/>
    <property type="match status" value="1"/>
</dbReference>
<dbReference type="SUPFAM" id="SSF53098">
    <property type="entry name" value="Ribonuclease H-like"/>
    <property type="match status" value="1"/>
</dbReference>
<dbReference type="GO" id="GO:0004523">
    <property type="term" value="F:RNA-DNA hybrid ribonuclease activity"/>
    <property type="evidence" value="ECO:0007669"/>
    <property type="project" value="InterPro"/>
</dbReference>
<evidence type="ECO:0000313" key="4">
    <source>
        <dbReference type="Proteomes" id="UP000595140"/>
    </source>
</evidence>
<dbReference type="GO" id="GO:0003676">
    <property type="term" value="F:nucleic acid binding"/>
    <property type="evidence" value="ECO:0007669"/>
    <property type="project" value="InterPro"/>
</dbReference>
<dbReference type="EMBL" id="OOIL02002884">
    <property type="protein sequence ID" value="VFQ85197.1"/>
    <property type="molecule type" value="Genomic_DNA"/>
</dbReference>
<dbReference type="PANTHER" id="PTHR48475">
    <property type="entry name" value="RIBONUCLEASE H"/>
    <property type="match status" value="1"/>
</dbReference>
<dbReference type="InterPro" id="IPR002156">
    <property type="entry name" value="RNaseH_domain"/>
</dbReference>
<dbReference type="InterPro" id="IPR012337">
    <property type="entry name" value="RNaseH-like_sf"/>
</dbReference>
<keyword evidence="4" id="KW-1185">Reference proteome</keyword>
<organism evidence="3 4">
    <name type="scientific">Cuscuta campestris</name>
    <dbReference type="NCBI Taxonomy" id="132261"/>
    <lineage>
        <taxon>Eukaryota</taxon>
        <taxon>Viridiplantae</taxon>
        <taxon>Streptophyta</taxon>
        <taxon>Embryophyta</taxon>
        <taxon>Tracheophyta</taxon>
        <taxon>Spermatophyta</taxon>
        <taxon>Magnoliopsida</taxon>
        <taxon>eudicotyledons</taxon>
        <taxon>Gunneridae</taxon>
        <taxon>Pentapetalae</taxon>
        <taxon>asterids</taxon>
        <taxon>lamiids</taxon>
        <taxon>Solanales</taxon>
        <taxon>Convolvulaceae</taxon>
        <taxon>Cuscuteae</taxon>
        <taxon>Cuscuta</taxon>
        <taxon>Cuscuta subgen. Grammica</taxon>
        <taxon>Cuscuta sect. Cleistogrammica</taxon>
    </lineage>
</organism>
<feature type="region of interest" description="Disordered" evidence="1">
    <location>
        <begin position="40"/>
        <end position="61"/>
    </location>
</feature>
<reference evidence="3 4" key="1">
    <citation type="submission" date="2018-04" db="EMBL/GenBank/DDBJ databases">
        <authorList>
            <person name="Vogel A."/>
        </authorList>
    </citation>
    <scope>NUCLEOTIDE SEQUENCE [LARGE SCALE GENOMIC DNA]</scope>
</reference>
<gene>
    <name evidence="3" type="ORF">CCAM_LOCUS26973</name>
</gene>
<dbReference type="Pfam" id="PF13456">
    <property type="entry name" value="RVT_3"/>
    <property type="match status" value="1"/>
</dbReference>
<protein>
    <recommendedName>
        <fullName evidence="2">RNase H type-1 domain-containing protein</fullName>
    </recommendedName>
</protein>
<dbReference type="AlphaFoldDB" id="A0A484M953"/>
<feature type="domain" description="RNase H type-1" evidence="2">
    <location>
        <begin position="91"/>
        <end position="219"/>
    </location>
</feature>